<keyword evidence="2" id="KW-1185">Reference proteome</keyword>
<dbReference type="EMBL" id="QJKF01000005">
    <property type="protein sequence ID" value="PXX64237.1"/>
    <property type="molecule type" value="Genomic_DNA"/>
</dbReference>
<sequence>MKEIWRLPGKDGLLGRVMLPLATDYVDFPGRFRDTLQALATIYDWDAAQLADRIVAISSSCDSTKR</sequence>
<comment type="caution">
    <text evidence="1">The sequence shown here is derived from an EMBL/GenBank/DDBJ whole genome shotgun (WGS) entry which is preliminary data.</text>
</comment>
<protein>
    <submittedName>
        <fullName evidence="1">Uncharacterized protein</fullName>
    </submittedName>
</protein>
<reference evidence="1 2" key="1">
    <citation type="submission" date="2018-05" db="EMBL/GenBank/DDBJ databases">
        <title>Genomic Encyclopedia of Type Strains, Phase IV (KMG-IV): sequencing the most valuable type-strain genomes for metagenomic binning, comparative biology and taxonomic classification.</title>
        <authorList>
            <person name="Goeker M."/>
        </authorList>
    </citation>
    <scope>NUCLEOTIDE SEQUENCE [LARGE SCALE GENOMIC DNA]</scope>
    <source>
        <strain evidence="1 2">DSM 44704</strain>
    </source>
</reference>
<evidence type="ECO:0000313" key="1">
    <source>
        <dbReference type="EMBL" id="PXX64237.1"/>
    </source>
</evidence>
<proteinExistence type="predicted"/>
<organism evidence="1 2">
    <name type="scientific">Nocardia tenerifensis</name>
    <dbReference type="NCBI Taxonomy" id="228006"/>
    <lineage>
        <taxon>Bacteria</taxon>
        <taxon>Bacillati</taxon>
        <taxon>Actinomycetota</taxon>
        <taxon>Actinomycetes</taxon>
        <taxon>Mycobacteriales</taxon>
        <taxon>Nocardiaceae</taxon>
        <taxon>Nocardia</taxon>
    </lineage>
</organism>
<accession>A0A318K1E8</accession>
<dbReference type="AlphaFoldDB" id="A0A318K1E8"/>
<dbReference type="Proteomes" id="UP000247569">
    <property type="component" value="Unassembled WGS sequence"/>
</dbReference>
<evidence type="ECO:0000313" key="2">
    <source>
        <dbReference type="Proteomes" id="UP000247569"/>
    </source>
</evidence>
<gene>
    <name evidence="1" type="ORF">DFR70_105422</name>
</gene>
<name>A0A318K1E8_9NOCA</name>